<dbReference type="Pfam" id="PF04928">
    <property type="entry name" value="PAP_central"/>
    <property type="match status" value="1"/>
</dbReference>
<evidence type="ECO:0000256" key="2">
    <source>
        <dbReference type="ARBA" id="ARBA00010912"/>
    </source>
</evidence>
<sequence>MNWPQPVLLKSLVHENKHNLSFPVWDPRVNTSDMFHLMPIITPTYPHENTTFTVTLSSRSIMTEELKDGFEIVSKIYEGREEWGALFEPSNFFQKYKHYLVLTVSTVEEKDYLEWHGYAESKLRLLIGNLERNPCIKLAHVHPSPLGPLNESDDEHLCRWFIGLTFVKIENQNFVDLTFDIQSFTNTVHKQAYHINLMKDGMKVKIKHVKRRQLGLYVPPEILLQSKRVAAAQEPTSSIGSASKSECNQTLHNTRSDTELVEGNWVPLSIHSFHINEDLVAGMIKNGGANVTRYNNTVRVCLFSHRTRPEISRRSSAHRALAR</sequence>
<dbReference type="InParanoid" id="K1RCS9"/>
<evidence type="ECO:0000256" key="1">
    <source>
        <dbReference type="ARBA" id="ARBA00004123"/>
    </source>
</evidence>
<evidence type="ECO:0000256" key="3">
    <source>
        <dbReference type="ARBA" id="ARBA00012388"/>
    </source>
</evidence>
<keyword evidence="5" id="KW-0808">Transferase</keyword>
<evidence type="ECO:0000256" key="6">
    <source>
        <dbReference type="ARBA" id="ARBA00022741"/>
    </source>
</evidence>
<dbReference type="EMBL" id="JH818025">
    <property type="protein sequence ID" value="EKC41474.1"/>
    <property type="molecule type" value="Genomic_DNA"/>
</dbReference>
<protein>
    <recommendedName>
        <fullName evidence="3">polynucleotide adenylyltransferase</fullName>
        <ecNumber evidence="3">2.7.7.19</ecNumber>
    </recommendedName>
</protein>
<feature type="domain" description="Poly(A) polymerase RNA-binding" evidence="11">
    <location>
        <begin position="91"/>
        <end position="144"/>
    </location>
</feature>
<dbReference type="InterPro" id="IPR011068">
    <property type="entry name" value="NuclTrfase_I-like_C"/>
</dbReference>
<keyword evidence="7" id="KW-0067">ATP-binding</keyword>
<keyword evidence="4" id="KW-0507">mRNA processing</keyword>
<dbReference type="GO" id="GO:0005524">
    <property type="term" value="F:ATP binding"/>
    <property type="evidence" value="ECO:0007669"/>
    <property type="project" value="UniProtKB-KW"/>
</dbReference>
<evidence type="ECO:0000256" key="4">
    <source>
        <dbReference type="ARBA" id="ARBA00022664"/>
    </source>
</evidence>
<dbReference type="GO" id="GO:0003723">
    <property type="term" value="F:RNA binding"/>
    <property type="evidence" value="ECO:0007669"/>
    <property type="project" value="InterPro"/>
</dbReference>
<evidence type="ECO:0000259" key="12">
    <source>
        <dbReference type="Pfam" id="PF04928"/>
    </source>
</evidence>
<comment type="catalytic activity">
    <reaction evidence="9">
        <text>RNA(n) + ATP = RNA(n)-3'-adenine ribonucleotide + diphosphate</text>
        <dbReference type="Rhea" id="RHEA:11332"/>
        <dbReference type="Rhea" id="RHEA-COMP:14527"/>
        <dbReference type="Rhea" id="RHEA-COMP:17347"/>
        <dbReference type="ChEBI" id="CHEBI:30616"/>
        <dbReference type="ChEBI" id="CHEBI:33019"/>
        <dbReference type="ChEBI" id="CHEBI:140395"/>
        <dbReference type="ChEBI" id="CHEBI:173115"/>
        <dbReference type="EC" id="2.7.7.19"/>
    </reaction>
</comment>
<evidence type="ECO:0000256" key="5">
    <source>
        <dbReference type="ARBA" id="ARBA00022679"/>
    </source>
</evidence>
<keyword evidence="6" id="KW-0547">Nucleotide-binding</keyword>
<evidence type="ECO:0000256" key="10">
    <source>
        <dbReference type="SAM" id="MobiDB-lite"/>
    </source>
</evidence>
<reference evidence="13" key="1">
    <citation type="journal article" date="2012" name="Nature">
        <title>The oyster genome reveals stress adaptation and complexity of shell formation.</title>
        <authorList>
            <person name="Zhang G."/>
            <person name="Fang X."/>
            <person name="Guo X."/>
            <person name="Li L."/>
            <person name="Luo R."/>
            <person name="Xu F."/>
            <person name="Yang P."/>
            <person name="Zhang L."/>
            <person name="Wang X."/>
            <person name="Qi H."/>
            <person name="Xiong Z."/>
            <person name="Que H."/>
            <person name="Xie Y."/>
            <person name="Holland P.W."/>
            <person name="Paps J."/>
            <person name="Zhu Y."/>
            <person name="Wu F."/>
            <person name="Chen Y."/>
            <person name="Wang J."/>
            <person name="Peng C."/>
            <person name="Meng J."/>
            <person name="Yang L."/>
            <person name="Liu J."/>
            <person name="Wen B."/>
            <person name="Zhang N."/>
            <person name="Huang Z."/>
            <person name="Zhu Q."/>
            <person name="Feng Y."/>
            <person name="Mount A."/>
            <person name="Hedgecock D."/>
            <person name="Xu Z."/>
            <person name="Liu Y."/>
            <person name="Domazet-Loso T."/>
            <person name="Du Y."/>
            <person name="Sun X."/>
            <person name="Zhang S."/>
            <person name="Liu B."/>
            <person name="Cheng P."/>
            <person name="Jiang X."/>
            <person name="Li J."/>
            <person name="Fan D."/>
            <person name="Wang W."/>
            <person name="Fu W."/>
            <person name="Wang T."/>
            <person name="Wang B."/>
            <person name="Zhang J."/>
            <person name="Peng Z."/>
            <person name="Li Y."/>
            <person name="Li N."/>
            <person name="Wang J."/>
            <person name="Chen M."/>
            <person name="He Y."/>
            <person name="Tan F."/>
            <person name="Song X."/>
            <person name="Zheng Q."/>
            <person name="Huang R."/>
            <person name="Yang H."/>
            <person name="Du X."/>
            <person name="Chen L."/>
            <person name="Yang M."/>
            <person name="Gaffney P.M."/>
            <person name="Wang S."/>
            <person name="Luo L."/>
            <person name="She Z."/>
            <person name="Ming Y."/>
            <person name="Huang W."/>
            <person name="Zhang S."/>
            <person name="Huang B."/>
            <person name="Zhang Y."/>
            <person name="Qu T."/>
            <person name="Ni P."/>
            <person name="Miao G."/>
            <person name="Wang J."/>
            <person name="Wang Q."/>
            <person name="Steinberg C.E."/>
            <person name="Wang H."/>
            <person name="Li N."/>
            <person name="Qian L."/>
            <person name="Zhang G."/>
            <person name="Li Y."/>
            <person name="Yang H."/>
            <person name="Liu X."/>
            <person name="Wang J."/>
            <person name="Yin Y."/>
            <person name="Wang J."/>
        </authorList>
    </citation>
    <scope>NUCLEOTIDE SEQUENCE [LARGE SCALE GENOMIC DNA]</scope>
    <source>
        <strain evidence="13">05x7-T-G4-1.051#20</strain>
    </source>
</reference>
<dbReference type="GO" id="GO:0031123">
    <property type="term" value="P:RNA 3'-end processing"/>
    <property type="evidence" value="ECO:0007669"/>
    <property type="project" value="InterPro"/>
</dbReference>
<dbReference type="GO" id="GO:1990817">
    <property type="term" value="F:poly(A) RNA polymerase activity"/>
    <property type="evidence" value="ECO:0007669"/>
    <property type="project" value="UniProtKB-EC"/>
</dbReference>
<comment type="subcellular location">
    <subcellularLocation>
        <location evidence="1">Nucleus</location>
    </subcellularLocation>
</comment>
<dbReference type="Gene3D" id="1.10.1410.10">
    <property type="match status" value="1"/>
</dbReference>
<feature type="region of interest" description="Disordered" evidence="10">
    <location>
        <begin position="234"/>
        <end position="254"/>
    </location>
</feature>
<dbReference type="SUPFAM" id="SSF55003">
    <property type="entry name" value="PAP/Archaeal CCA-adding enzyme, C-terminal domain"/>
    <property type="match status" value="1"/>
</dbReference>
<accession>K1RCS9</accession>
<evidence type="ECO:0000259" key="11">
    <source>
        <dbReference type="Pfam" id="PF04926"/>
    </source>
</evidence>
<comment type="similarity">
    <text evidence="2">Belongs to the poly(A) polymerase family.</text>
</comment>
<dbReference type="GO" id="GO:0006397">
    <property type="term" value="P:mRNA processing"/>
    <property type="evidence" value="ECO:0007669"/>
    <property type="project" value="UniProtKB-KW"/>
</dbReference>
<name>K1RCS9_MAGGI</name>
<organism evidence="13">
    <name type="scientific">Magallana gigas</name>
    <name type="common">Pacific oyster</name>
    <name type="synonym">Crassostrea gigas</name>
    <dbReference type="NCBI Taxonomy" id="29159"/>
    <lineage>
        <taxon>Eukaryota</taxon>
        <taxon>Metazoa</taxon>
        <taxon>Spiralia</taxon>
        <taxon>Lophotrochozoa</taxon>
        <taxon>Mollusca</taxon>
        <taxon>Bivalvia</taxon>
        <taxon>Autobranchia</taxon>
        <taxon>Pteriomorphia</taxon>
        <taxon>Ostreida</taxon>
        <taxon>Ostreoidea</taxon>
        <taxon>Ostreidae</taxon>
        <taxon>Magallana</taxon>
    </lineage>
</organism>
<dbReference type="AlphaFoldDB" id="K1RCS9"/>
<evidence type="ECO:0000256" key="8">
    <source>
        <dbReference type="ARBA" id="ARBA00023242"/>
    </source>
</evidence>
<dbReference type="Pfam" id="PF04926">
    <property type="entry name" value="PAP_RNA-bind"/>
    <property type="match status" value="2"/>
</dbReference>
<proteinExistence type="inferred from homology"/>
<dbReference type="EC" id="2.7.7.19" evidence="3"/>
<dbReference type="HOGENOM" id="CLU_861218_0_0_1"/>
<evidence type="ECO:0000256" key="9">
    <source>
        <dbReference type="ARBA" id="ARBA00048830"/>
    </source>
</evidence>
<gene>
    <name evidence="13" type="ORF">CGI_10009408</name>
</gene>
<feature type="compositionally biased region" description="Polar residues" evidence="10">
    <location>
        <begin position="234"/>
        <end position="253"/>
    </location>
</feature>
<dbReference type="InterPro" id="IPR007010">
    <property type="entry name" value="PolA_pol_RNA-bd_dom"/>
</dbReference>
<feature type="domain" description="Poly(A) polymerase RNA-binding" evidence="11">
    <location>
        <begin position="153"/>
        <end position="221"/>
    </location>
</feature>
<dbReference type="GO" id="GO:0005634">
    <property type="term" value="C:nucleus"/>
    <property type="evidence" value="ECO:0007669"/>
    <property type="project" value="UniProtKB-SubCell"/>
</dbReference>
<dbReference type="SUPFAM" id="SSF81631">
    <property type="entry name" value="PAP/OAS1 substrate-binding domain"/>
    <property type="match status" value="1"/>
</dbReference>
<dbReference type="PANTHER" id="PTHR10682:SF10">
    <property type="entry name" value="POLYNUCLEOTIDE ADENYLYLTRANSFERASE"/>
    <property type="match status" value="1"/>
</dbReference>
<keyword evidence="8" id="KW-0539">Nucleus</keyword>
<dbReference type="InterPro" id="IPR007012">
    <property type="entry name" value="PolA_pol_cen_dom"/>
</dbReference>
<dbReference type="Gene3D" id="3.30.70.590">
    <property type="entry name" value="Poly(A) polymerase predicted RNA binding domain"/>
    <property type="match status" value="1"/>
</dbReference>
<feature type="domain" description="Poly(A) polymerase central" evidence="12">
    <location>
        <begin position="2"/>
        <end position="88"/>
    </location>
</feature>
<evidence type="ECO:0000256" key="7">
    <source>
        <dbReference type="ARBA" id="ARBA00022840"/>
    </source>
</evidence>
<dbReference type="PANTHER" id="PTHR10682">
    <property type="entry name" value="POLY A POLYMERASE"/>
    <property type="match status" value="1"/>
</dbReference>
<evidence type="ECO:0000313" key="13">
    <source>
        <dbReference type="EMBL" id="EKC41474.1"/>
    </source>
</evidence>